<feature type="repeat" description="PPR" evidence="3">
    <location>
        <begin position="220"/>
        <end position="254"/>
    </location>
</feature>
<dbReference type="Gene3D" id="1.25.40.10">
    <property type="entry name" value="Tetratricopeptide repeat domain"/>
    <property type="match status" value="3"/>
</dbReference>
<feature type="repeat" description="PPR" evidence="3">
    <location>
        <begin position="501"/>
        <end position="535"/>
    </location>
</feature>
<dbReference type="InterPro" id="IPR033443">
    <property type="entry name" value="PROP1-like_PPR_dom"/>
</dbReference>
<organism evidence="5 6">
    <name type="scientific">Marchantia polymorpha subsp. ruderalis</name>
    <dbReference type="NCBI Taxonomy" id="1480154"/>
    <lineage>
        <taxon>Eukaryota</taxon>
        <taxon>Viridiplantae</taxon>
        <taxon>Streptophyta</taxon>
        <taxon>Embryophyta</taxon>
        <taxon>Marchantiophyta</taxon>
        <taxon>Marchantiopsida</taxon>
        <taxon>Marchantiidae</taxon>
        <taxon>Marchantiales</taxon>
        <taxon>Marchantiaceae</taxon>
        <taxon>Marchantia</taxon>
    </lineage>
</organism>
<evidence type="ECO:0000256" key="2">
    <source>
        <dbReference type="ARBA" id="ARBA00022737"/>
    </source>
</evidence>
<dbReference type="Proteomes" id="UP000077202">
    <property type="component" value="Unassembled WGS sequence"/>
</dbReference>
<dbReference type="NCBIfam" id="TIGR00756">
    <property type="entry name" value="PPR"/>
    <property type="match status" value="4"/>
</dbReference>
<comment type="caution">
    <text evidence="5">The sequence shown here is derived from an EMBL/GenBank/DDBJ whole genome shotgun (WGS) entry which is preliminary data.</text>
</comment>
<dbReference type="Pfam" id="PF17177">
    <property type="entry name" value="PPR_long"/>
    <property type="match status" value="1"/>
</dbReference>
<sequence length="769" mass="85025">MATVDLASSVASSIFHCSNENFGAASGRRCEGRVAIGSRKLPAGIVRALSGDGKTVASTSRWVYRGRRLISQTVLQPLPASSPAKVDGPWKRDFLDLIADIAAGGNVEAILQPWISVLSVEEWNKILLEVGSRDWTLAMDVFKVFKSRSPLLPENCTDSSDLSATSFRENSVSSVGTERAKPSPLLRAYTTVVGVLSRKGRLSEVDTLLHEMKDENVEPDLRFYNVVAEAYSNFGLVSHVSQVMVQMEKQGILPDRATLELMISAALKAKSPQVGKAIQVFRSMLQNSMEVGIKTYLKLIEACADARDILAADEVFLAMRASGHTIYSKTWVKMIQLHASAGGYKEAEEIFRALRAAGIPPSASVYDALLLAYCQAGCLDQAFSVFREYKLATKPSLIAYNYLIEASGKGGRYEESLALYSELCNNGLRPSTVTFTSLICAMVQAGQYDKADRLYKKMLQKRVAPSAYTYTAMIRAYTACSWTRLGHEVCVKMREDDIQLGSLVYGAMLNLYVQGRWYKEAAGIIREMDRKGIEPDVAGYGVLIAALGETGEEMVPLTRAMQASDWEPCWVATFLVSAPSFKDGLESTPEADMDEAIEKIWSVFEEWATFKDREANRSFYNALMDALWRRGLRRRARSVMLKARDLLPWYNRPRRGLTSVLDLRGLSVGGAQVALLDWLEHVAKYSENSTSMVIHTGSNEPGVGRYVAAKGRGVGAVKQAVTAYLEEMCSPFRELAELGPGKLQARTELVVNWLSKHDSKDALRLHDYV</sequence>
<dbReference type="Pfam" id="PF13812">
    <property type="entry name" value="PPR_3"/>
    <property type="match status" value="2"/>
</dbReference>
<dbReference type="Pfam" id="PF13041">
    <property type="entry name" value="PPR_2"/>
    <property type="match status" value="1"/>
</dbReference>
<dbReference type="PANTHER" id="PTHR47447">
    <property type="entry name" value="OS03G0856100 PROTEIN"/>
    <property type="match status" value="1"/>
</dbReference>
<name>A0A176WU84_MARPO</name>
<evidence type="ECO:0000259" key="4">
    <source>
        <dbReference type="PROSITE" id="PS50828"/>
    </source>
</evidence>
<dbReference type="PROSITE" id="PS51375">
    <property type="entry name" value="PPR"/>
    <property type="match status" value="6"/>
</dbReference>
<feature type="repeat" description="PPR" evidence="3">
    <location>
        <begin position="396"/>
        <end position="430"/>
    </location>
</feature>
<keyword evidence="6" id="KW-1185">Reference proteome</keyword>
<feature type="domain" description="Smr" evidence="4">
    <location>
        <begin position="661"/>
        <end position="754"/>
    </location>
</feature>
<gene>
    <name evidence="5" type="ORF">AXG93_4225s1470</name>
</gene>
<feature type="repeat" description="PPR" evidence="3">
    <location>
        <begin position="327"/>
        <end position="361"/>
    </location>
</feature>
<dbReference type="SUPFAM" id="SSF48452">
    <property type="entry name" value="TPR-like"/>
    <property type="match status" value="1"/>
</dbReference>
<dbReference type="InterPro" id="IPR011990">
    <property type="entry name" value="TPR-like_helical_dom_sf"/>
</dbReference>
<dbReference type="EMBL" id="LVLJ01000057">
    <property type="protein sequence ID" value="OAE35842.1"/>
    <property type="molecule type" value="Genomic_DNA"/>
</dbReference>
<protein>
    <recommendedName>
        <fullName evidence="4">Smr domain-containing protein</fullName>
    </recommendedName>
</protein>
<dbReference type="AlphaFoldDB" id="A0A176WU84"/>
<keyword evidence="2" id="KW-0677">Repeat</keyword>
<dbReference type="InterPro" id="IPR002625">
    <property type="entry name" value="Smr_dom"/>
</dbReference>
<comment type="similarity">
    <text evidence="1">Belongs to the PPR family. P subfamily.</text>
</comment>
<evidence type="ECO:0000313" key="5">
    <source>
        <dbReference type="EMBL" id="OAE35842.1"/>
    </source>
</evidence>
<evidence type="ECO:0000256" key="3">
    <source>
        <dbReference type="PROSITE-ProRule" id="PRU00708"/>
    </source>
</evidence>
<dbReference type="InterPro" id="IPR002885">
    <property type="entry name" value="PPR_rpt"/>
</dbReference>
<proteinExistence type="inferred from homology"/>
<feature type="repeat" description="PPR" evidence="3">
    <location>
        <begin position="431"/>
        <end position="465"/>
    </location>
</feature>
<reference evidence="5" key="1">
    <citation type="submission" date="2016-03" db="EMBL/GenBank/DDBJ databases">
        <title>Mechanisms controlling the formation of the plant cell surface in tip-growing cells are functionally conserved among land plants.</title>
        <authorList>
            <person name="Honkanen S."/>
            <person name="Jones V.A."/>
            <person name="Morieri G."/>
            <person name="Champion C."/>
            <person name="Hetherington A.J."/>
            <person name="Kelly S."/>
            <person name="Saint-Marcoux D."/>
            <person name="Proust H."/>
            <person name="Prescott H."/>
            <person name="Dolan L."/>
        </authorList>
    </citation>
    <scope>NUCLEOTIDE SEQUENCE [LARGE SCALE GENOMIC DNA]</scope>
    <source>
        <tissue evidence="5">Whole gametophyte</tissue>
    </source>
</reference>
<dbReference type="PROSITE" id="PS50828">
    <property type="entry name" value="SMR"/>
    <property type="match status" value="1"/>
</dbReference>
<dbReference type="PANTHER" id="PTHR47447:SF17">
    <property type="entry name" value="OS12G0638900 PROTEIN"/>
    <property type="match status" value="1"/>
</dbReference>
<evidence type="ECO:0000313" key="6">
    <source>
        <dbReference type="Proteomes" id="UP000077202"/>
    </source>
</evidence>
<feature type="repeat" description="PPR" evidence="3">
    <location>
        <begin position="185"/>
        <end position="219"/>
    </location>
</feature>
<dbReference type="Pfam" id="PF01535">
    <property type="entry name" value="PPR"/>
    <property type="match status" value="1"/>
</dbReference>
<evidence type="ECO:0000256" key="1">
    <source>
        <dbReference type="ARBA" id="ARBA00007626"/>
    </source>
</evidence>
<accession>A0A176WU84</accession>